<evidence type="ECO:0000313" key="3">
    <source>
        <dbReference type="WBParaSite" id="PSAMB.scaffold18862size877.g37709.t1"/>
    </source>
</evidence>
<reference evidence="3" key="1">
    <citation type="submission" date="2022-11" db="UniProtKB">
        <authorList>
            <consortium name="WormBaseParasite"/>
        </authorList>
    </citation>
    <scope>IDENTIFICATION</scope>
</reference>
<sequence length="82" mass="9565">MADETGDIETDLPPLPPKDYISRLGFPAFALVERPVTKFEQKAREMVVVYMTSGKKYQFELESLDVTIEWLRDQVLEQRMVQ</sequence>
<dbReference type="AlphaFoldDB" id="A0A914VFD0"/>
<dbReference type="Proteomes" id="UP000887566">
    <property type="component" value="Unplaced"/>
</dbReference>
<protein>
    <recommendedName>
        <fullName evidence="1">Target of rapamycin complex 2 subunit MAPKAP1-like Ras-binding domain-containing protein</fullName>
    </recommendedName>
</protein>
<feature type="domain" description="Target of rapamycin complex 2 subunit MAPKAP1-like Ras-binding" evidence="1">
    <location>
        <begin position="54"/>
        <end position="80"/>
    </location>
</feature>
<evidence type="ECO:0000259" key="1">
    <source>
        <dbReference type="Pfam" id="PF25322"/>
    </source>
</evidence>
<dbReference type="InterPro" id="IPR057339">
    <property type="entry name" value="RBD_SIN1"/>
</dbReference>
<dbReference type="WBParaSite" id="PSAMB.scaffold18862size877.g37709.t1">
    <property type="protein sequence ID" value="PSAMB.scaffold18862size877.g37709.t1"/>
    <property type="gene ID" value="PSAMB.scaffold18862size877.g37709"/>
</dbReference>
<accession>A0A914VFD0</accession>
<name>A0A914VFD0_9BILA</name>
<organism evidence="2 3">
    <name type="scientific">Plectus sambesii</name>
    <dbReference type="NCBI Taxonomy" id="2011161"/>
    <lineage>
        <taxon>Eukaryota</taxon>
        <taxon>Metazoa</taxon>
        <taxon>Ecdysozoa</taxon>
        <taxon>Nematoda</taxon>
        <taxon>Chromadorea</taxon>
        <taxon>Plectida</taxon>
        <taxon>Plectina</taxon>
        <taxon>Plectoidea</taxon>
        <taxon>Plectidae</taxon>
        <taxon>Plectus</taxon>
    </lineage>
</organism>
<evidence type="ECO:0000313" key="2">
    <source>
        <dbReference type="Proteomes" id="UP000887566"/>
    </source>
</evidence>
<dbReference type="Pfam" id="PF25322">
    <property type="entry name" value="RBD_SIN1"/>
    <property type="match status" value="1"/>
</dbReference>
<keyword evidence="2" id="KW-1185">Reference proteome</keyword>
<proteinExistence type="predicted"/>